<comment type="caution">
    <text evidence="1">The sequence shown here is derived from an EMBL/GenBank/DDBJ whole genome shotgun (WGS) entry which is preliminary data.</text>
</comment>
<gene>
    <name evidence="1" type="ORF">IAB19_09105</name>
</gene>
<proteinExistence type="predicted"/>
<reference evidence="1" key="1">
    <citation type="submission" date="2020-10" db="EMBL/GenBank/DDBJ databases">
        <authorList>
            <person name="Gilroy R."/>
        </authorList>
    </citation>
    <scope>NUCLEOTIDE SEQUENCE</scope>
    <source>
        <strain evidence="1">17213</strain>
    </source>
</reference>
<dbReference type="EMBL" id="JADINH010000179">
    <property type="protein sequence ID" value="MBO8416524.1"/>
    <property type="molecule type" value="Genomic_DNA"/>
</dbReference>
<sequence length="125" mass="14485">MSVQDFLTEERENELQDRFLEIYEDMLEEWMSDDENYPRIMQLADNEELSACVMLNPGLTPGRWDDSGYLHEELEELQAVELSLFYMAPADVVAGKDPEEIVVSALMSANPENNDFCVLQWFPEV</sequence>
<accession>A0A9D9DB88</accession>
<dbReference type="Proteomes" id="UP000823631">
    <property type="component" value="Unassembled WGS sequence"/>
</dbReference>
<dbReference type="AlphaFoldDB" id="A0A9D9DB88"/>
<reference evidence="1" key="2">
    <citation type="journal article" date="2021" name="PeerJ">
        <title>Extensive microbial diversity within the chicken gut microbiome revealed by metagenomics and culture.</title>
        <authorList>
            <person name="Gilroy R."/>
            <person name="Ravi A."/>
            <person name="Getino M."/>
            <person name="Pursley I."/>
            <person name="Horton D.L."/>
            <person name="Alikhan N.F."/>
            <person name="Baker D."/>
            <person name="Gharbi K."/>
            <person name="Hall N."/>
            <person name="Watson M."/>
            <person name="Adriaenssens E.M."/>
            <person name="Foster-Nyarko E."/>
            <person name="Jarju S."/>
            <person name="Secka A."/>
            <person name="Antonio M."/>
            <person name="Oren A."/>
            <person name="Chaudhuri R.R."/>
            <person name="La Ragione R."/>
            <person name="Hildebrand F."/>
            <person name="Pallen M.J."/>
        </authorList>
    </citation>
    <scope>NUCLEOTIDE SEQUENCE</scope>
    <source>
        <strain evidence="1">17213</strain>
    </source>
</reference>
<organism evidence="1 2">
    <name type="scientific">Candidatus Avisuccinivibrio stercorigallinarum</name>
    <dbReference type="NCBI Taxonomy" id="2840704"/>
    <lineage>
        <taxon>Bacteria</taxon>
        <taxon>Pseudomonadati</taxon>
        <taxon>Pseudomonadota</taxon>
        <taxon>Gammaproteobacteria</taxon>
        <taxon>Aeromonadales</taxon>
        <taxon>Succinivibrionaceae</taxon>
        <taxon>Succinivibrionaceae incertae sedis</taxon>
        <taxon>Candidatus Avisuccinivibrio</taxon>
    </lineage>
</organism>
<evidence type="ECO:0000313" key="2">
    <source>
        <dbReference type="Proteomes" id="UP000823631"/>
    </source>
</evidence>
<name>A0A9D9DB88_9GAMM</name>
<protein>
    <submittedName>
        <fullName evidence="1">Uncharacterized protein</fullName>
    </submittedName>
</protein>
<evidence type="ECO:0000313" key="1">
    <source>
        <dbReference type="EMBL" id="MBO8416524.1"/>
    </source>
</evidence>